<evidence type="ECO:0000256" key="13">
    <source>
        <dbReference type="ARBA" id="ARBA00022692"/>
    </source>
</evidence>
<dbReference type="InterPro" id="IPR003591">
    <property type="entry name" value="Leu-rich_rpt_typical-subtyp"/>
</dbReference>
<dbReference type="Gene3D" id="3.80.10.10">
    <property type="entry name" value="Ribonuclease Inhibitor"/>
    <property type="match status" value="6"/>
</dbReference>
<keyword evidence="10" id="KW-0597">Phosphoprotein</keyword>
<keyword evidence="17" id="KW-0418">Kinase</keyword>
<evidence type="ECO:0000256" key="19">
    <source>
        <dbReference type="ARBA" id="ARBA00022840"/>
    </source>
</evidence>
<evidence type="ECO:0000256" key="10">
    <source>
        <dbReference type="ARBA" id="ARBA00022553"/>
    </source>
</evidence>
<feature type="binding site" evidence="29">
    <location>
        <position position="721"/>
    </location>
    <ligand>
        <name>ATP</name>
        <dbReference type="ChEBI" id="CHEBI:30616"/>
    </ligand>
</feature>
<keyword evidence="14" id="KW-0732">Signal</keyword>
<dbReference type="FunFam" id="3.30.200.20:FF:000432">
    <property type="entry name" value="LRR receptor-like serine/threonine-protein kinase EFR"/>
    <property type="match status" value="2"/>
</dbReference>
<comment type="cofactor">
    <cofactor evidence="1">
        <name>Mn(2+)</name>
        <dbReference type="ChEBI" id="CHEBI:29035"/>
    </cofactor>
</comment>
<dbReference type="InterPro" id="IPR017441">
    <property type="entry name" value="Protein_kinase_ATP_BS"/>
</dbReference>
<dbReference type="Pfam" id="PF00560">
    <property type="entry name" value="LRR_1"/>
    <property type="match status" value="8"/>
</dbReference>
<evidence type="ECO:0000313" key="32">
    <source>
        <dbReference type="EnsemblPlants" id="OBART11G04550.1"/>
    </source>
</evidence>
<evidence type="ECO:0000256" key="27">
    <source>
        <dbReference type="ARBA" id="ARBA00056628"/>
    </source>
</evidence>
<feature type="transmembrane region" description="Helical" evidence="30">
    <location>
        <begin position="635"/>
        <end position="659"/>
    </location>
</feature>
<dbReference type="SUPFAM" id="SSF52047">
    <property type="entry name" value="RNI-like"/>
    <property type="match status" value="1"/>
</dbReference>
<evidence type="ECO:0000256" key="29">
    <source>
        <dbReference type="PROSITE-ProRule" id="PRU10141"/>
    </source>
</evidence>
<feature type="domain" description="Protein kinase" evidence="31">
    <location>
        <begin position="1656"/>
        <end position="1964"/>
    </location>
</feature>
<dbReference type="FunFam" id="3.80.10.10:FF:000041">
    <property type="entry name" value="LRR receptor-like serine/threonine-protein kinase ERECTA"/>
    <property type="match status" value="1"/>
</dbReference>
<comment type="subcellular location">
    <subcellularLocation>
        <location evidence="3">Cell membrane</location>
        <topology evidence="3">Single-pass membrane protein</topology>
    </subcellularLocation>
    <subcellularLocation>
        <location evidence="4">Endoplasmic reticulum membrane</location>
        <topology evidence="4">Single-pass membrane protein</topology>
    </subcellularLocation>
    <subcellularLocation>
        <location evidence="5">Membrane</location>
        <topology evidence="5">Single-pass type I membrane protein</topology>
    </subcellularLocation>
</comment>
<comment type="catalytic activity">
    <reaction evidence="25">
        <text>L-seryl-[protein] + ATP = O-phospho-L-seryl-[protein] + ADP + H(+)</text>
        <dbReference type="Rhea" id="RHEA:17989"/>
        <dbReference type="Rhea" id="RHEA-COMP:9863"/>
        <dbReference type="Rhea" id="RHEA-COMP:11604"/>
        <dbReference type="ChEBI" id="CHEBI:15378"/>
        <dbReference type="ChEBI" id="CHEBI:29999"/>
        <dbReference type="ChEBI" id="CHEBI:30616"/>
        <dbReference type="ChEBI" id="CHEBI:83421"/>
        <dbReference type="ChEBI" id="CHEBI:456216"/>
        <dbReference type="EC" id="2.7.11.1"/>
    </reaction>
</comment>
<evidence type="ECO:0000256" key="26">
    <source>
        <dbReference type="ARBA" id="ARBA00054320"/>
    </source>
</evidence>
<dbReference type="Pfam" id="PF00069">
    <property type="entry name" value="Pkinase"/>
    <property type="match status" value="2"/>
</dbReference>
<comment type="similarity">
    <text evidence="6">Belongs to the protein kinase superfamily. Ser/Thr protein kinase family.</text>
</comment>
<dbReference type="EC" id="2.7.11.1" evidence="7"/>
<reference evidence="32" key="1">
    <citation type="journal article" date="2009" name="Rice">
        <title>De Novo Next Generation Sequencing of Plant Genomes.</title>
        <authorList>
            <person name="Rounsley S."/>
            <person name="Marri P.R."/>
            <person name="Yu Y."/>
            <person name="He R."/>
            <person name="Sisneros N."/>
            <person name="Goicoechea J.L."/>
            <person name="Lee S.J."/>
            <person name="Angelova A."/>
            <person name="Kudrna D."/>
            <person name="Luo M."/>
            <person name="Affourtit J."/>
            <person name="Desany B."/>
            <person name="Knight J."/>
            <person name="Niazi F."/>
            <person name="Egholm M."/>
            <person name="Wing R.A."/>
        </authorList>
    </citation>
    <scope>NUCLEOTIDE SEQUENCE [LARGE SCALE GENOMIC DNA]</scope>
    <source>
        <strain evidence="32">cv. IRGC 105608</strain>
    </source>
</reference>
<keyword evidence="8" id="KW-1003">Cell membrane</keyword>
<evidence type="ECO:0000256" key="6">
    <source>
        <dbReference type="ARBA" id="ARBA00008684"/>
    </source>
</evidence>
<keyword evidence="12" id="KW-0808">Transferase</keyword>
<comment type="function">
    <text evidence="26">Receptor kinase that detects X.oryzae pv. oryzae protein Ax21 to promote innate immunity. Following X.oryzae pv. oryzae protein Ax21 detection, undergoes cleavage, releasing the processed protein kinase Xa21 chain.</text>
</comment>
<keyword evidence="23" id="KW-0325">Glycoprotein</keyword>
<evidence type="ECO:0000256" key="24">
    <source>
        <dbReference type="ARBA" id="ARBA00047899"/>
    </source>
</evidence>
<dbReference type="HOGENOM" id="CLU_231660_0_0_1"/>
<dbReference type="InterPro" id="IPR000719">
    <property type="entry name" value="Prot_kinase_dom"/>
</dbReference>
<evidence type="ECO:0000256" key="30">
    <source>
        <dbReference type="SAM" id="Phobius"/>
    </source>
</evidence>
<dbReference type="Gene3D" id="3.30.200.20">
    <property type="entry name" value="Phosphorylase Kinase, domain 1"/>
    <property type="match status" value="2"/>
</dbReference>
<evidence type="ECO:0000256" key="18">
    <source>
        <dbReference type="ARBA" id="ARBA00022824"/>
    </source>
</evidence>
<evidence type="ECO:0000256" key="25">
    <source>
        <dbReference type="ARBA" id="ARBA00048679"/>
    </source>
</evidence>
<keyword evidence="33" id="KW-1185">Reference proteome</keyword>
<evidence type="ECO:0000256" key="9">
    <source>
        <dbReference type="ARBA" id="ARBA00022527"/>
    </source>
</evidence>
<dbReference type="PROSITE" id="PS00107">
    <property type="entry name" value="PROTEIN_KINASE_ATP"/>
    <property type="match status" value="2"/>
</dbReference>
<evidence type="ECO:0000256" key="2">
    <source>
        <dbReference type="ARBA" id="ARBA00001946"/>
    </source>
</evidence>
<proteinExistence type="inferred from homology"/>
<evidence type="ECO:0000256" key="23">
    <source>
        <dbReference type="ARBA" id="ARBA00023180"/>
    </source>
</evidence>
<dbReference type="InterPro" id="IPR051809">
    <property type="entry name" value="Plant_receptor-like_S/T_kinase"/>
</dbReference>
<accession>A0A0D3HIR8</accession>
<evidence type="ECO:0000259" key="31">
    <source>
        <dbReference type="PROSITE" id="PS50011"/>
    </source>
</evidence>
<dbReference type="FunFam" id="1.10.510.10:FF:000358">
    <property type="entry name" value="Putative leucine-rich repeat receptor-like serine/threonine-protein kinase"/>
    <property type="match status" value="2"/>
</dbReference>
<evidence type="ECO:0000313" key="33">
    <source>
        <dbReference type="Proteomes" id="UP000026960"/>
    </source>
</evidence>
<feature type="binding site" evidence="29">
    <location>
        <position position="1685"/>
    </location>
    <ligand>
        <name>ATP</name>
        <dbReference type="ChEBI" id="CHEBI:30616"/>
    </ligand>
</feature>
<dbReference type="GO" id="GO:0005524">
    <property type="term" value="F:ATP binding"/>
    <property type="evidence" value="ECO:0007669"/>
    <property type="project" value="UniProtKB-UniRule"/>
</dbReference>
<dbReference type="SUPFAM" id="SSF52058">
    <property type="entry name" value="L domain-like"/>
    <property type="match status" value="3"/>
</dbReference>
<dbReference type="SMART" id="SM00220">
    <property type="entry name" value="S_TKc"/>
    <property type="match status" value="2"/>
</dbReference>
<dbReference type="SMART" id="SM00369">
    <property type="entry name" value="LRR_TYP"/>
    <property type="match status" value="16"/>
</dbReference>
<dbReference type="InterPro" id="IPR001611">
    <property type="entry name" value="Leu-rich_rpt"/>
</dbReference>
<dbReference type="PANTHER" id="PTHR27008">
    <property type="entry name" value="OS04G0122200 PROTEIN"/>
    <property type="match status" value="1"/>
</dbReference>
<name>A0A0D3HIR8_9ORYZ</name>
<dbReference type="SUPFAM" id="SSF56112">
    <property type="entry name" value="Protein kinase-like (PK-like)"/>
    <property type="match status" value="2"/>
</dbReference>
<dbReference type="FunFam" id="3.80.10.10:FF:000288">
    <property type="entry name" value="LRR receptor-like serine/threonine-protein kinase EFR"/>
    <property type="match status" value="2"/>
</dbReference>
<keyword evidence="16 29" id="KW-0547">Nucleotide-binding</keyword>
<dbReference type="EnsemblPlants" id="OBART11G04550.1">
    <property type="protein sequence ID" value="OBART11G04550.1"/>
    <property type="gene ID" value="OBART11G04550"/>
</dbReference>
<dbReference type="Pfam" id="PF13855">
    <property type="entry name" value="LRR_8"/>
    <property type="match status" value="1"/>
</dbReference>
<evidence type="ECO:0000256" key="17">
    <source>
        <dbReference type="ARBA" id="ARBA00022777"/>
    </source>
</evidence>
<comment type="function">
    <text evidence="27">The processed protein kinase Xa21 chain released by protein cleavage after X.oryzae pv. oryzae protein Ax21 detection translocates into the nucleus where it can bind and regulate WRKY62, a transcription factor. Confers resistance to the bacterial pathogen X.oryzae pv. oryzae (Xoo).</text>
</comment>
<dbReference type="InterPro" id="IPR032675">
    <property type="entry name" value="LRR_dom_sf"/>
</dbReference>
<dbReference type="Gramene" id="OBART11G04550.1">
    <property type="protein sequence ID" value="OBART11G04550.1"/>
    <property type="gene ID" value="OBART11G04550"/>
</dbReference>
<keyword evidence="20 30" id="KW-1133">Transmembrane helix</keyword>
<comment type="cofactor">
    <cofactor evidence="2">
        <name>Mg(2+)</name>
        <dbReference type="ChEBI" id="CHEBI:18420"/>
    </cofactor>
</comment>
<evidence type="ECO:0000256" key="12">
    <source>
        <dbReference type="ARBA" id="ARBA00022679"/>
    </source>
</evidence>
<evidence type="ECO:0000256" key="7">
    <source>
        <dbReference type="ARBA" id="ARBA00012513"/>
    </source>
</evidence>
<sequence>MVLVEDSFDPCFTDAHTVSPSRTSTPRLLASASSLRRRCRPTRPHRRWAVASSSVRAAGDSALIRITCGSPDHLQHIQASCPVQIFCSSSYGNETDKLSLLEFKKAISLDPQQALISWNDTNHFCSWEGVLCRKKTPLRVISLDLSNRGLVGQISPSLANLTFLKFLYLDTNSFTGEIPLSLGHLHHLQTLYLSNNTLEGRIPDFTKCSSLEILLLNGNHLAGQLNNSFPSQLQNLILAENNLTGTIPSSLANITGLRGLSFMSNNIKGNIPNEFSKFVMMELLAVSGNMLSGRFPQPILNLSTLTNLYLTLNHLSGEVPSDLLDSLPNLQELLLGHNFFRGHIPLSLGNTSNLRLLDISNNNFTGIEISSGFFPSGIEHLSDLNSLGLDNNELTGSLPEWLGNLKKLQTLTLQNNNFTGFIPSSVSNLSQLAVLGLYSNKLEGHIPSFVNLQMLQLLVISSNNLHGSIPKEIFSIPSIIAIDLSFNNLDGQLPTEIGNAKQLVSLGLSSNKLFGDIPNSLVSCESLEYIVFDSNILSGGIPTSLGSIGGLTAIDFSHNNLTGSIPGSIGNLQFLEQLDLSFNHLKGEIPTKGIFKNATAFRIDGNQGLCGGPPELHLQACPIMALVSSKHKKSIILKVVIPIASIVSISMVILIVLMWRRKQNRKSLSLPSFARHLPQVSYNMLFRATGGFSTSNLIGKGRYSYVYRGKLFEDDNMVAVKVFNLETRGAQKSFIAECNTLRNVRHRNLVPILTACASIDSKGNDFKALVYEFMGRGDLHALLHSTQNDENTSYLNHITLAQRISIVVDLSDALEYLHHNNQGTIVHCDLKPSNILLDDDIIAHVADFGLARFKTGSSTPSLGDSSSTYSLAIKGTIGYIAPECSEGGQVSTASYVFSFGVVLLELFIRRRPTDDMFMDGLSIAKHVEMNFPDRILEIVDPQLQHELDLCQETPMAVKEKGIHCLRSVLNIGLCCTKTTPIERISMQEIATIRQYMILLMASNVVQIMCTSLYGNETDRLSLLEFKKAISLDPQQALMSWNDSTYFCSWEGVLCRVKTPHRLISLNLTNQGLVGQISPSLGNLTFLKFLFLDTNSFTGEIPLSLGHLHHLRTIYLSNNSLEGAIPDFTNCSSLKALWLNGNHLVGQLINNFPPKLQVLNVASNNFTGTIPSSFANITELRNLNFASNNIKGNIPNEFSNFLMMEILILGGNMLTEVPSNILYSLPNLQVLALDFNFLQGHIPSSLVNASNLRVLDISSNNFTGVVPSSIGKLSKLYWLSLEGNQLQTHKKEDWEFMNSLANCTRLQIFSMAYNRLEGHLPSSLSNFLTHLQRLHLDGNAISRFLPSGIEHLSNLIDLSLGTNDFTGTLPEWLGNLKQLQMLGLYENYFTGFIPSSLSNLSQLVYLGLHFNKFDGHIPSLGNLQMLEVLNISNNNLHCIIPTEIFSIMSIVLIDLSFNNLHGKFPTDIGNAKQLISLELSSNKLSGDIPNALGNCESLEYIMLGINSFSGSIPISLGNISNLKVLNLSHNNLTWSIPASLSNLQYLEQLDLSFNHLNGEVPVEGIFKNATAFQMDGNQGLCGGLPELHLPACPTVLLVTSKNKNSVILKLVIPLACMVSLALAISIYFIGRGKQKKKSISFPSLVSFNDLSNATDRFSTANLIGRGRFGSVYQAKLFQDNIVVAVKVFNLETSGSQESFIAECNALRKLRHRNLVPIFTLCGSIDAEGNDFKALVYELMPRGDLHKLLYSTGDDGDASNLNHITLAQRISIIVDLSNALKYLHHNNQGTIIHCDLKPSNILLDDNMIAHVGDFGLAKFRTDSSTSFGDSNSIFSLAIKGTIGYIAPECAEGDQVSTASDVYSFGVVLLELFIRRRPIDAMFKDGLSIAKFTEINFPDRILEIVDPQLQQELDLCLEAPVEVKEKGIHCMLSVLNIGIHCTKPIPSERISMREAAAKLHIIKDAYLRGN</sequence>
<dbReference type="GO" id="GO:0005789">
    <property type="term" value="C:endoplasmic reticulum membrane"/>
    <property type="evidence" value="ECO:0007669"/>
    <property type="project" value="UniProtKB-SubCell"/>
</dbReference>
<dbReference type="PaxDb" id="65489-OBART11G04550.1"/>
<keyword evidence="15" id="KW-0677">Repeat</keyword>
<dbReference type="InterPro" id="IPR013210">
    <property type="entry name" value="LRR_N_plant-typ"/>
</dbReference>
<dbReference type="Pfam" id="PF23598">
    <property type="entry name" value="LRR_14"/>
    <property type="match status" value="1"/>
</dbReference>
<evidence type="ECO:0000256" key="15">
    <source>
        <dbReference type="ARBA" id="ARBA00022737"/>
    </source>
</evidence>
<keyword evidence="19 29" id="KW-0067">ATP-binding</keyword>
<protein>
    <recommendedName>
        <fullName evidence="28">Receptor kinase-like protein Xa21</fullName>
        <ecNumber evidence="7">2.7.11.1</ecNumber>
    </recommendedName>
</protein>
<keyword evidence="13 30" id="KW-0812">Transmembrane</keyword>
<evidence type="ECO:0000256" key="28">
    <source>
        <dbReference type="ARBA" id="ARBA00072040"/>
    </source>
</evidence>
<dbReference type="FunFam" id="3.80.10.10:FF:000565">
    <property type="entry name" value="Leucine-rich repeat receptor-like kinase protein FLORAL ORGAN NUMBER1"/>
    <property type="match status" value="1"/>
</dbReference>
<dbReference type="Proteomes" id="UP000026960">
    <property type="component" value="Chromosome 11"/>
</dbReference>
<evidence type="ECO:0000256" key="4">
    <source>
        <dbReference type="ARBA" id="ARBA00004389"/>
    </source>
</evidence>
<keyword evidence="9" id="KW-0723">Serine/threonine-protein kinase</keyword>
<dbReference type="PROSITE" id="PS00108">
    <property type="entry name" value="PROTEIN_KINASE_ST"/>
    <property type="match status" value="2"/>
</dbReference>
<evidence type="ECO:0000256" key="16">
    <source>
        <dbReference type="ARBA" id="ARBA00022741"/>
    </source>
</evidence>
<dbReference type="Gene3D" id="1.10.510.10">
    <property type="entry name" value="Transferase(Phosphotransferase) domain 1"/>
    <property type="match status" value="2"/>
</dbReference>
<evidence type="ECO:0000256" key="20">
    <source>
        <dbReference type="ARBA" id="ARBA00022989"/>
    </source>
</evidence>
<dbReference type="InterPro" id="IPR011009">
    <property type="entry name" value="Kinase-like_dom_sf"/>
</dbReference>
<dbReference type="InterPro" id="IPR008271">
    <property type="entry name" value="Ser/Thr_kinase_AS"/>
</dbReference>
<reference evidence="32" key="2">
    <citation type="submission" date="2015-03" db="UniProtKB">
        <authorList>
            <consortium name="EnsemblPlants"/>
        </authorList>
    </citation>
    <scope>IDENTIFICATION</scope>
</reference>
<evidence type="ECO:0000256" key="5">
    <source>
        <dbReference type="ARBA" id="ARBA00004479"/>
    </source>
</evidence>
<evidence type="ECO:0000256" key="22">
    <source>
        <dbReference type="ARBA" id="ARBA00023170"/>
    </source>
</evidence>
<evidence type="ECO:0000256" key="3">
    <source>
        <dbReference type="ARBA" id="ARBA00004162"/>
    </source>
</evidence>
<dbReference type="GO" id="GO:0004674">
    <property type="term" value="F:protein serine/threonine kinase activity"/>
    <property type="evidence" value="ECO:0007669"/>
    <property type="project" value="UniProtKB-KW"/>
</dbReference>
<dbReference type="InterPro" id="IPR055414">
    <property type="entry name" value="LRR_R13L4/SHOC2-like"/>
</dbReference>
<keyword evidence="21 30" id="KW-0472">Membrane</keyword>
<evidence type="ECO:0000256" key="8">
    <source>
        <dbReference type="ARBA" id="ARBA00022475"/>
    </source>
</evidence>
<keyword evidence="22" id="KW-0675">Receptor</keyword>
<dbReference type="PROSITE" id="PS50011">
    <property type="entry name" value="PROTEIN_KINASE_DOM"/>
    <property type="match status" value="2"/>
</dbReference>
<organism evidence="32">
    <name type="scientific">Oryza barthii</name>
    <dbReference type="NCBI Taxonomy" id="65489"/>
    <lineage>
        <taxon>Eukaryota</taxon>
        <taxon>Viridiplantae</taxon>
        <taxon>Streptophyta</taxon>
        <taxon>Embryophyta</taxon>
        <taxon>Tracheophyta</taxon>
        <taxon>Spermatophyta</taxon>
        <taxon>Magnoliopsida</taxon>
        <taxon>Liliopsida</taxon>
        <taxon>Poales</taxon>
        <taxon>Poaceae</taxon>
        <taxon>BOP clade</taxon>
        <taxon>Oryzoideae</taxon>
        <taxon>Oryzeae</taxon>
        <taxon>Oryzinae</taxon>
        <taxon>Oryza</taxon>
    </lineage>
</organism>
<keyword evidence="18" id="KW-0256">Endoplasmic reticulum</keyword>
<dbReference type="PROSITE" id="PS51450">
    <property type="entry name" value="LRR"/>
    <property type="match status" value="2"/>
</dbReference>
<evidence type="ECO:0000256" key="11">
    <source>
        <dbReference type="ARBA" id="ARBA00022614"/>
    </source>
</evidence>
<dbReference type="STRING" id="65489.A0A0D3HIR8"/>
<comment type="catalytic activity">
    <reaction evidence="24">
        <text>L-threonyl-[protein] + ATP = O-phospho-L-threonyl-[protein] + ADP + H(+)</text>
        <dbReference type="Rhea" id="RHEA:46608"/>
        <dbReference type="Rhea" id="RHEA-COMP:11060"/>
        <dbReference type="Rhea" id="RHEA-COMP:11605"/>
        <dbReference type="ChEBI" id="CHEBI:15378"/>
        <dbReference type="ChEBI" id="CHEBI:30013"/>
        <dbReference type="ChEBI" id="CHEBI:30616"/>
        <dbReference type="ChEBI" id="CHEBI:61977"/>
        <dbReference type="ChEBI" id="CHEBI:456216"/>
        <dbReference type="EC" id="2.7.11.1"/>
    </reaction>
</comment>
<evidence type="ECO:0000256" key="1">
    <source>
        <dbReference type="ARBA" id="ARBA00001936"/>
    </source>
</evidence>
<evidence type="ECO:0000256" key="14">
    <source>
        <dbReference type="ARBA" id="ARBA00022729"/>
    </source>
</evidence>
<evidence type="ECO:0000256" key="21">
    <source>
        <dbReference type="ARBA" id="ARBA00023136"/>
    </source>
</evidence>
<dbReference type="GO" id="GO:0005886">
    <property type="term" value="C:plasma membrane"/>
    <property type="evidence" value="ECO:0007669"/>
    <property type="project" value="UniProtKB-SubCell"/>
</dbReference>
<feature type="transmembrane region" description="Helical" evidence="30">
    <location>
        <begin position="1605"/>
        <end position="1628"/>
    </location>
</feature>
<dbReference type="FunFam" id="3.80.10.10:FF:000095">
    <property type="entry name" value="LRR receptor-like serine/threonine-protein kinase GSO1"/>
    <property type="match status" value="1"/>
</dbReference>
<dbReference type="Pfam" id="PF08263">
    <property type="entry name" value="LRRNT_2"/>
    <property type="match status" value="2"/>
</dbReference>
<dbReference type="PANTHER" id="PTHR27008:SF537">
    <property type="entry name" value="OS11G0173432 PROTEIN"/>
    <property type="match status" value="1"/>
</dbReference>
<feature type="domain" description="Protein kinase" evidence="31">
    <location>
        <begin position="692"/>
        <end position="996"/>
    </location>
</feature>
<keyword evidence="11" id="KW-0433">Leucine-rich repeat</keyword>
<dbReference type="eggNOG" id="ENOG502QPYS">
    <property type="taxonomic scope" value="Eukaryota"/>
</dbReference>